<dbReference type="SUPFAM" id="SSF53448">
    <property type="entry name" value="Nucleotide-diphospho-sugar transferases"/>
    <property type="match status" value="1"/>
</dbReference>
<gene>
    <name evidence="2" type="ORF">QE417_002197</name>
</gene>
<keyword evidence="2" id="KW-0548">Nucleotidyltransferase</keyword>
<accession>A0ABU3GTM5</accession>
<dbReference type="Proteomes" id="UP001258315">
    <property type="component" value="Unassembled WGS sequence"/>
</dbReference>
<dbReference type="PANTHER" id="PTHR43777">
    <property type="entry name" value="MOLYBDENUM COFACTOR CYTIDYLYLTRANSFERASE"/>
    <property type="match status" value="1"/>
</dbReference>
<dbReference type="PANTHER" id="PTHR43777:SF1">
    <property type="entry name" value="MOLYBDENUM COFACTOR CYTIDYLYLTRANSFERASE"/>
    <property type="match status" value="1"/>
</dbReference>
<name>A0ABU3GTM5_9SPHI</name>
<evidence type="ECO:0000313" key="3">
    <source>
        <dbReference type="Proteomes" id="UP001258315"/>
    </source>
</evidence>
<proteinExistence type="predicted"/>
<keyword evidence="3" id="KW-1185">Reference proteome</keyword>
<comment type="caution">
    <text evidence="2">The sequence shown here is derived from an EMBL/GenBank/DDBJ whole genome shotgun (WGS) entry which is preliminary data.</text>
</comment>
<organism evidence="2 3">
    <name type="scientific">Mucilaginibacter terrae</name>
    <dbReference type="NCBI Taxonomy" id="1955052"/>
    <lineage>
        <taxon>Bacteria</taxon>
        <taxon>Pseudomonadati</taxon>
        <taxon>Bacteroidota</taxon>
        <taxon>Sphingobacteriia</taxon>
        <taxon>Sphingobacteriales</taxon>
        <taxon>Sphingobacteriaceae</taxon>
        <taxon>Mucilaginibacter</taxon>
    </lineage>
</organism>
<dbReference type="RefSeq" id="WP_311949903.1">
    <property type="nucleotide sequence ID" value="NZ_JAVLVU010000001.1"/>
</dbReference>
<evidence type="ECO:0000313" key="2">
    <source>
        <dbReference type="EMBL" id="MDT3403125.1"/>
    </source>
</evidence>
<dbReference type="CDD" id="cd04182">
    <property type="entry name" value="GT_2_like_f"/>
    <property type="match status" value="1"/>
</dbReference>
<dbReference type="InterPro" id="IPR029044">
    <property type="entry name" value="Nucleotide-diphossugar_trans"/>
</dbReference>
<feature type="domain" description="MobA-like NTP transferase" evidence="1">
    <location>
        <begin position="5"/>
        <end position="166"/>
    </location>
</feature>
<dbReference type="Pfam" id="PF12804">
    <property type="entry name" value="NTP_transf_3"/>
    <property type="match status" value="1"/>
</dbReference>
<sequence length="195" mass="20962">MTGIIILAAGASTRMGKPKQQLIYEQKTLLQRSIDAALGISNAIVYVVLGANAEVIKLTIEHLPVNIIYNDDWESGMSSSIKAGITALSAYPDVDDALLMLCDQPFVDAALLKQLIGLKTSAPSYIIACGYSDTIGVPALFSKNHFSQLLALTGNEGAKKLLMQQQSTVITLPFIQGSIDIDTPDDLKRLKKGQL</sequence>
<dbReference type="Gene3D" id="3.90.550.10">
    <property type="entry name" value="Spore Coat Polysaccharide Biosynthesis Protein SpsA, Chain A"/>
    <property type="match status" value="1"/>
</dbReference>
<evidence type="ECO:0000259" key="1">
    <source>
        <dbReference type="Pfam" id="PF12804"/>
    </source>
</evidence>
<protein>
    <submittedName>
        <fullName evidence="2">Molybdenum cofactor cytidylyltransferase</fullName>
        <ecNumber evidence="2">2.7.7.76</ecNumber>
    </submittedName>
</protein>
<keyword evidence="2" id="KW-0808">Transferase</keyword>
<dbReference type="EC" id="2.7.7.76" evidence="2"/>
<dbReference type="EMBL" id="JAVLVU010000001">
    <property type="protein sequence ID" value="MDT3403125.1"/>
    <property type="molecule type" value="Genomic_DNA"/>
</dbReference>
<dbReference type="GO" id="GO:0061602">
    <property type="term" value="F:molybdenum cofactor cytidylyltransferase activity"/>
    <property type="evidence" value="ECO:0007669"/>
    <property type="project" value="UniProtKB-EC"/>
</dbReference>
<reference evidence="3" key="1">
    <citation type="submission" date="2023-07" db="EMBL/GenBank/DDBJ databases">
        <title>Functional and genomic diversity of the sorghum phyllosphere microbiome.</title>
        <authorList>
            <person name="Shade A."/>
        </authorList>
    </citation>
    <scope>NUCLEOTIDE SEQUENCE [LARGE SCALE GENOMIC DNA]</scope>
    <source>
        <strain evidence="3">SORGH_AS_0422</strain>
    </source>
</reference>
<dbReference type="InterPro" id="IPR025877">
    <property type="entry name" value="MobA-like_NTP_Trfase"/>
</dbReference>